<dbReference type="Proteomes" id="UP000199036">
    <property type="component" value="Unassembled WGS sequence"/>
</dbReference>
<dbReference type="STRING" id="913024.SAMN05421741_103186"/>
<dbReference type="GO" id="GO:0016020">
    <property type="term" value="C:membrane"/>
    <property type="evidence" value="ECO:0007669"/>
    <property type="project" value="TreeGrafter"/>
</dbReference>
<evidence type="ECO:0000256" key="2">
    <source>
        <dbReference type="ARBA" id="ARBA00023002"/>
    </source>
</evidence>
<dbReference type="RefSeq" id="WP_091519425.1">
    <property type="nucleotide sequence ID" value="NZ_FOVI01000003.1"/>
</dbReference>
<accession>A0A1I4XWI4</accession>
<keyword evidence="2" id="KW-0560">Oxidoreductase</keyword>
<protein>
    <submittedName>
        <fullName evidence="4">Short-chain dehydrogenase</fullName>
    </submittedName>
</protein>
<dbReference type="AlphaFoldDB" id="A0A1I4XWI4"/>
<dbReference type="InterPro" id="IPR036291">
    <property type="entry name" value="NAD(P)-bd_dom_sf"/>
</dbReference>
<gene>
    <name evidence="4" type="ORF">SAMN05421741_103186</name>
</gene>
<evidence type="ECO:0000313" key="4">
    <source>
        <dbReference type="EMBL" id="SFN30271.1"/>
    </source>
</evidence>
<dbReference type="OrthoDB" id="9775296at2"/>
<dbReference type="PANTHER" id="PTHR44196:SF1">
    <property type="entry name" value="DEHYDROGENASE_REDUCTASE SDR FAMILY MEMBER 7B"/>
    <property type="match status" value="1"/>
</dbReference>
<evidence type="ECO:0000256" key="3">
    <source>
        <dbReference type="RuleBase" id="RU000363"/>
    </source>
</evidence>
<organism evidence="4 5">
    <name type="scientific">Paenimyroides ummariense</name>
    <dbReference type="NCBI Taxonomy" id="913024"/>
    <lineage>
        <taxon>Bacteria</taxon>
        <taxon>Pseudomonadati</taxon>
        <taxon>Bacteroidota</taxon>
        <taxon>Flavobacteriia</taxon>
        <taxon>Flavobacteriales</taxon>
        <taxon>Flavobacteriaceae</taxon>
        <taxon>Paenimyroides</taxon>
    </lineage>
</organism>
<dbReference type="InterPro" id="IPR002347">
    <property type="entry name" value="SDR_fam"/>
</dbReference>
<dbReference type="InterPro" id="IPR020904">
    <property type="entry name" value="Sc_DH/Rdtase_CS"/>
</dbReference>
<dbReference type="EMBL" id="FOVI01000003">
    <property type="protein sequence ID" value="SFN30271.1"/>
    <property type="molecule type" value="Genomic_DNA"/>
</dbReference>
<sequence length="329" mass="35752">MDTKQQIQNIISGKVIVITGASSGVGRAAAEAFSATGCKLVLVARGQDGIDEIVDISTNLGAVAMGISADVSVAEEVEKVAEKTLEHFGRIDVWVNNAGVMANGKFEEIPMEIHEQVIKTNLFGYMHGAYNAIKIFKEQEYGILINNISIGGLMPAPFSAVYSSSKYGIKGMMEGLQAEISNYSNIHICNIYPQLQNSTGNLHSAKYSGFKMGISPLASDPRLTAQTMVALAAHPKSDVYPDFSSRLITTIYRIFPKPFSYAAFAFVRMMMNFQKGPDVEGNILQQSKEPLRIYGNPQLQKHSSFKNKVLIGAGVGFALALLLKSTKKQ</sequence>
<evidence type="ECO:0000313" key="5">
    <source>
        <dbReference type="Proteomes" id="UP000199036"/>
    </source>
</evidence>
<reference evidence="5" key="1">
    <citation type="submission" date="2016-10" db="EMBL/GenBank/DDBJ databases">
        <authorList>
            <person name="Varghese N."/>
            <person name="Submissions S."/>
        </authorList>
    </citation>
    <scope>NUCLEOTIDE SEQUENCE [LARGE SCALE GENOMIC DNA]</scope>
    <source>
        <strain evidence="5">DS-12</strain>
    </source>
</reference>
<dbReference type="SUPFAM" id="SSF51735">
    <property type="entry name" value="NAD(P)-binding Rossmann-fold domains"/>
    <property type="match status" value="1"/>
</dbReference>
<dbReference type="Gene3D" id="3.40.50.720">
    <property type="entry name" value="NAD(P)-binding Rossmann-like Domain"/>
    <property type="match status" value="1"/>
</dbReference>
<dbReference type="PROSITE" id="PS00061">
    <property type="entry name" value="ADH_SHORT"/>
    <property type="match status" value="1"/>
</dbReference>
<dbReference type="Pfam" id="PF00106">
    <property type="entry name" value="adh_short"/>
    <property type="match status" value="1"/>
</dbReference>
<dbReference type="GO" id="GO:0016491">
    <property type="term" value="F:oxidoreductase activity"/>
    <property type="evidence" value="ECO:0007669"/>
    <property type="project" value="UniProtKB-KW"/>
</dbReference>
<evidence type="ECO:0000256" key="1">
    <source>
        <dbReference type="ARBA" id="ARBA00006484"/>
    </source>
</evidence>
<dbReference type="PRINTS" id="PR00080">
    <property type="entry name" value="SDRFAMILY"/>
</dbReference>
<keyword evidence="5" id="KW-1185">Reference proteome</keyword>
<name>A0A1I4XWI4_9FLAO</name>
<comment type="similarity">
    <text evidence="1 3">Belongs to the short-chain dehydrogenases/reductases (SDR) family.</text>
</comment>
<dbReference type="PANTHER" id="PTHR44196">
    <property type="entry name" value="DEHYDROGENASE/REDUCTASE SDR FAMILY MEMBER 7B"/>
    <property type="match status" value="1"/>
</dbReference>
<proteinExistence type="inferred from homology"/>
<dbReference type="PRINTS" id="PR00081">
    <property type="entry name" value="GDHRDH"/>
</dbReference>